<evidence type="ECO:0000256" key="2">
    <source>
        <dbReference type="ARBA" id="ARBA00023125"/>
    </source>
</evidence>
<evidence type="ECO:0000259" key="5">
    <source>
        <dbReference type="PROSITE" id="PS01124"/>
    </source>
</evidence>
<dbReference type="EMBL" id="JAOVZB010000005">
    <property type="protein sequence ID" value="MCV2403598.1"/>
    <property type="molecule type" value="Genomic_DNA"/>
</dbReference>
<keyword evidence="4" id="KW-0472">Membrane</keyword>
<dbReference type="PANTHER" id="PTHR43280">
    <property type="entry name" value="ARAC-FAMILY TRANSCRIPTIONAL REGULATOR"/>
    <property type="match status" value="1"/>
</dbReference>
<reference evidence="6 7" key="1">
    <citation type="submission" date="2022-10" db="EMBL/GenBank/DDBJ databases">
        <title>Marinomonas transparenta sp. nov. and Marinomonas sargassi sp. nov., isolated from marine alga (Sargassum natans (L.) Gaillon).</title>
        <authorList>
            <person name="Wang Y."/>
        </authorList>
    </citation>
    <scope>NUCLEOTIDE SEQUENCE [LARGE SCALE GENOMIC DNA]</scope>
    <source>
        <strain evidence="6 7">C2222</strain>
    </source>
</reference>
<dbReference type="Gene3D" id="1.10.10.60">
    <property type="entry name" value="Homeodomain-like"/>
    <property type="match status" value="1"/>
</dbReference>
<feature type="domain" description="HTH araC/xylS-type" evidence="5">
    <location>
        <begin position="254"/>
        <end position="359"/>
    </location>
</feature>
<name>A0ABT2YUN8_9GAMM</name>
<gene>
    <name evidence="6" type="ORF">OFY17_12015</name>
</gene>
<dbReference type="SUPFAM" id="SSF46689">
    <property type="entry name" value="Homeodomain-like"/>
    <property type="match status" value="1"/>
</dbReference>
<accession>A0ABT2YUN8</accession>
<evidence type="ECO:0000256" key="4">
    <source>
        <dbReference type="SAM" id="Phobius"/>
    </source>
</evidence>
<proteinExistence type="predicted"/>
<dbReference type="SMART" id="SM00342">
    <property type="entry name" value="HTH_ARAC"/>
    <property type="match status" value="1"/>
</dbReference>
<feature type="transmembrane region" description="Helical" evidence="4">
    <location>
        <begin position="181"/>
        <end position="204"/>
    </location>
</feature>
<evidence type="ECO:0000313" key="7">
    <source>
        <dbReference type="Proteomes" id="UP001209713"/>
    </source>
</evidence>
<dbReference type="InterPro" id="IPR009057">
    <property type="entry name" value="Homeodomain-like_sf"/>
</dbReference>
<feature type="transmembrane region" description="Helical" evidence="4">
    <location>
        <begin position="56"/>
        <end position="76"/>
    </location>
</feature>
<dbReference type="Pfam" id="PF12833">
    <property type="entry name" value="HTH_18"/>
    <property type="match status" value="1"/>
</dbReference>
<organism evidence="6 7">
    <name type="scientific">Marinomonas sargassi</name>
    <dbReference type="NCBI Taxonomy" id="2984494"/>
    <lineage>
        <taxon>Bacteria</taxon>
        <taxon>Pseudomonadati</taxon>
        <taxon>Pseudomonadota</taxon>
        <taxon>Gammaproteobacteria</taxon>
        <taxon>Oceanospirillales</taxon>
        <taxon>Oceanospirillaceae</taxon>
        <taxon>Marinomonas</taxon>
    </lineage>
</organism>
<feature type="transmembrane region" description="Helical" evidence="4">
    <location>
        <begin position="6"/>
        <end position="23"/>
    </location>
</feature>
<sequence length="363" mass="39872">MIAIPLPFVVAMLLAILAAVLFIQREENTKQAFLFVALCAVTTTIVGLRWTFDLPIFRLLQPVLAACIPATAWYCFAKAHKQQGFPKWHFLPPILVLLASLTYPFWRPPLDPALTLLYVAYGAALIRISLSADHLPEKVRLSDMEKALKAERIAGAMLLMSAAIDGALAIDFALFSGQHTLIILAIGHAVLLPVLAAAVVMLGLSVAPVETLEGPSEPIEEKLSGKEKEAVIEEADLKVKEASKETGLSENDALQIMAAVDTLFKEKEAFLDPDLTLDRLARKVCIPARQISAAINQVHGRNVSQVVNEYRIERAKELLVSSDKNITQIYMDSGFQTKSNFHREFSRVTGQTPSAFRRSASAE</sequence>
<dbReference type="RefSeq" id="WP_263530975.1">
    <property type="nucleotide sequence ID" value="NZ_JAOVZB010000005.1"/>
</dbReference>
<keyword evidence="1" id="KW-0805">Transcription regulation</keyword>
<keyword evidence="2" id="KW-0238">DNA-binding</keyword>
<keyword evidence="3" id="KW-0804">Transcription</keyword>
<keyword evidence="4" id="KW-1133">Transmembrane helix</keyword>
<evidence type="ECO:0000313" key="6">
    <source>
        <dbReference type="EMBL" id="MCV2403598.1"/>
    </source>
</evidence>
<protein>
    <submittedName>
        <fullName evidence="6">AraC family transcriptional regulator</fullName>
    </submittedName>
</protein>
<evidence type="ECO:0000256" key="1">
    <source>
        <dbReference type="ARBA" id="ARBA00023015"/>
    </source>
</evidence>
<dbReference type="PROSITE" id="PS01124">
    <property type="entry name" value="HTH_ARAC_FAMILY_2"/>
    <property type="match status" value="1"/>
</dbReference>
<dbReference type="InterPro" id="IPR018060">
    <property type="entry name" value="HTH_AraC"/>
</dbReference>
<comment type="caution">
    <text evidence="6">The sequence shown here is derived from an EMBL/GenBank/DDBJ whole genome shotgun (WGS) entry which is preliminary data.</text>
</comment>
<feature type="transmembrane region" description="Helical" evidence="4">
    <location>
        <begin position="88"/>
        <end position="106"/>
    </location>
</feature>
<keyword evidence="7" id="KW-1185">Reference proteome</keyword>
<dbReference type="Proteomes" id="UP001209713">
    <property type="component" value="Unassembled WGS sequence"/>
</dbReference>
<keyword evidence="4" id="KW-0812">Transmembrane</keyword>
<feature type="transmembrane region" description="Helical" evidence="4">
    <location>
        <begin position="32"/>
        <end position="50"/>
    </location>
</feature>
<evidence type="ECO:0000256" key="3">
    <source>
        <dbReference type="ARBA" id="ARBA00023163"/>
    </source>
</evidence>
<feature type="transmembrane region" description="Helical" evidence="4">
    <location>
        <begin position="153"/>
        <end position="175"/>
    </location>
</feature>
<dbReference type="PANTHER" id="PTHR43280:SF29">
    <property type="entry name" value="ARAC-FAMILY TRANSCRIPTIONAL REGULATOR"/>
    <property type="match status" value="1"/>
</dbReference>